<gene>
    <name evidence="1" type="ORF">LIER_24977</name>
</gene>
<protein>
    <submittedName>
        <fullName evidence="1">Uncharacterized protein</fullName>
    </submittedName>
</protein>
<reference evidence="1 2" key="1">
    <citation type="submission" date="2024-01" db="EMBL/GenBank/DDBJ databases">
        <title>The complete chloroplast genome sequence of Lithospermum erythrorhizon: insights into the phylogenetic relationship among Boraginaceae species and the maternal lineages of purple gromwells.</title>
        <authorList>
            <person name="Okada T."/>
            <person name="Watanabe K."/>
        </authorList>
    </citation>
    <scope>NUCLEOTIDE SEQUENCE [LARGE SCALE GENOMIC DNA]</scope>
</reference>
<evidence type="ECO:0000313" key="2">
    <source>
        <dbReference type="Proteomes" id="UP001454036"/>
    </source>
</evidence>
<proteinExistence type="predicted"/>
<organism evidence="1 2">
    <name type="scientific">Lithospermum erythrorhizon</name>
    <name type="common">Purple gromwell</name>
    <name type="synonym">Lithospermum officinale var. erythrorhizon</name>
    <dbReference type="NCBI Taxonomy" id="34254"/>
    <lineage>
        <taxon>Eukaryota</taxon>
        <taxon>Viridiplantae</taxon>
        <taxon>Streptophyta</taxon>
        <taxon>Embryophyta</taxon>
        <taxon>Tracheophyta</taxon>
        <taxon>Spermatophyta</taxon>
        <taxon>Magnoliopsida</taxon>
        <taxon>eudicotyledons</taxon>
        <taxon>Gunneridae</taxon>
        <taxon>Pentapetalae</taxon>
        <taxon>asterids</taxon>
        <taxon>lamiids</taxon>
        <taxon>Boraginales</taxon>
        <taxon>Boraginaceae</taxon>
        <taxon>Boraginoideae</taxon>
        <taxon>Lithospermeae</taxon>
        <taxon>Lithospermum</taxon>
    </lineage>
</organism>
<dbReference type="EMBL" id="BAABME010007399">
    <property type="protein sequence ID" value="GAA0170793.1"/>
    <property type="molecule type" value="Genomic_DNA"/>
</dbReference>
<accession>A0AAV3R7D1</accession>
<sequence length="122" mass="13562">MQPRHGPLRGSILRDAETALVSAATKADVDRINFVTSTLRSFLSSPAYKKKMGSECATYFHSLVASTSERFPDLIAIFNEEMAWRPNWYRGLTIPLPEGTVLLKEGGETSNLPVEEDHLVNP</sequence>
<dbReference type="Proteomes" id="UP001454036">
    <property type="component" value="Unassembled WGS sequence"/>
</dbReference>
<name>A0AAV3R7D1_LITER</name>
<comment type="caution">
    <text evidence="1">The sequence shown here is derived from an EMBL/GenBank/DDBJ whole genome shotgun (WGS) entry which is preliminary data.</text>
</comment>
<evidence type="ECO:0000313" key="1">
    <source>
        <dbReference type="EMBL" id="GAA0170793.1"/>
    </source>
</evidence>
<keyword evidence="2" id="KW-1185">Reference proteome</keyword>
<dbReference type="AlphaFoldDB" id="A0AAV3R7D1"/>